<evidence type="ECO:0000256" key="1">
    <source>
        <dbReference type="SAM" id="MobiDB-lite"/>
    </source>
</evidence>
<feature type="non-terminal residue" evidence="2">
    <location>
        <position position="65"/>
    </location>
</feature>
<dbReference type="EMBL" id="BMAV01008028">
    <property type="protein sequence ID" value="GFY51349.1"/>
    <property type="molecule type" value="Genomic_DNA"/>
</dbReference>
<sequence length="65" mass="7684">MILSEDFYRSPYDLDPEIFVTESPYYARRCKSFIKKIRNSKSLRRAAQTHSAEGGTKARHCRDER</sequence>
<proteinExistence type="predicted"/>
<name>A0A8X7C3K0_9ARAC</name>
<comment type="caution">
    <text evidence="2">The sequence shown here is derived from an EMBL/GenBank/DDBJ whole genome shotgun (WGS) entry which is preliminary data.</text>
</comment>
<organism evidence="2 3">
    <name type="scientific">Trichonephila inaurata madagascariensis</name>
    <dbReference type="NCBI Taxonomy" id="2747483"/>
    <lineage>
        <taxon>Eukaryota</taxon>
        <taxon>Metazoa</taxon>
        <taxon>Ecdysozoa</taxon>
        <taxon>Arthropoda</taxon>
        <taxon>Chelicerata</taxon>
        <taxon>Arachnida</taxon>
        <taxon>Araneae</taxon>
        <taxon>Araneomorphae</taxon>
        <taxon>Entelegynae</taxon>
        <taxon>Araneoidea</taxon>
        <taxon>Nephilidae</taxon>
        <taxon>Trichonephila</taxon>
        <taxon>Trichonephila inaurata</taxon>
    </lineage>
</organism>
<evidence type="ECO:0000313" key="3">
    <source>
        <dbReference type="Proteomes" id="UP000886998"/>
    </source>
</evidence>
<dbReference type="AlphaFoldDB" id="A0A8X7C3K0"/>
<evidence type="ECO:0000313" key="2">
    <source>
        <dbReference type="EMBL" id="GFY51349.1"/>
    </source>
</evidence>
<protein>
    <submittedName>
        <fullName evidence="2">Uncharacterized protein</fullName>
    </submittedName>
</protein>
<reference evidence="2" key="1">
    <citation type="submission" date="2020-08" db="EMBL/GenBank/DDBJ databases">
        <title>Multicomponent nature underlies the extraordinary mechanical properties of spider dragline silk.</title>
        <authorList>
            <person name="Kono N."/>
            <person name="Nakamura H."/>
            <person name="Mori M."/>
            <person name="Yoshida Y."/>
            <person name="Ohtoshi R."/>
            <person name="Malay A.D."/>
            <person name="Moran D.A.P."/>
            <person name="Tomita M."/>
            <person name="Numata K."/>
            <person name="Arakawa K."/>
        </authorList>
    </citation>
    <scope>NUCLEOTIDE SEQUENCE</scope>
</reference>
<feature type="region of interest" description="Disordered" evidence="1">
    <location>
        <begin position="44"/>
        <end position="65"/>
    </location>
</feature>
<accession>A0A8X7C3K0</accession>
<keyword evidence="3" id="KW-1185">Reference proteome</keyword>
<gene>
    <name evidence="2" type="ORF">TNIN_106531</name>
</gene>
<dbReference type="Proteomes" id="UP000886998">
    <property type="component" value="Unassembled WGS sequence"/>
</dbReference>